<keyword evidence="5" id="KW-0158">Chromosome</keyword>
<keyword evidence="14" id="KW-1185">Reference proteome</keyword>
<dbReference type="STRING" id="105984.A0A427YAJ6"/>
<feature type="compositionally biased region" description="Acidic residues" evidence="12">
    <location>
        <begin position="163"/>
        <end position="175"/>
    </location>
</feature>
<dbReference type="PANTHER" id="PTHR13108:SF9">
    <property type="entry name" value="CONDENSIN COMPLEX SUBUNIT 2"/>
    <property type="match status" value="1"/>
</dbReference>
<proteinExistence type="inferred from homology"/>
<keyword evidence="6" id="KW-0963">Cytoplasm</keyword>
<comment type="caution">
    <text evidence="13">The sequence shown here is derived from an EMBL/GenBank/DDBJ whole genome shotgun (WGS) entry which is preliminary data.</text>
</comment>
<evidence type="ECO:0000256" key="7">
    <source>
        <dbReference type="ARBA" id="ARBA00022618"/>
    </source>
</evidence>
<evidence type="ECO:0000256" key="12">
    <source>
        <dbReference type="SAM" id="MobiDB-lite"/>
    </source>
</evidence>
<organism evidence="13 14">
    <name type="scientific">Apiotrichum porosum</name>
    <dbReference type="NCBI Taxonomy" id="105984"/>
    <lineage>
        <taxon>Eukaryota</taxon>
        <taxon>Fungi</taxon>
        <taxon>Dikarya</taxon>
        <taxon>Basidiomycota</taxon>
        <taxon>Agaricomycotina</taxon>
        <taxon>Tremellomycetes</taxon>
        <taxon>Trichosporonales</taxon>
        <taxon>Trichosporonaceae</taxon>
        <taxon>Apiotrichum</taxon>
    </lineage>
</organism>
<dbReference type="GO" id="GO:0051301">
    <property type="term" value="P:cell division"/>
    <property type="evidence" value="ECO:0007669"/>
    <property type="project" value="UniProtKB-KW"/>
</dbReference>
<dbReference type="GO" id="GO:0003682">
    <property type="term" value="F:chromatin binding"/>
    <property type="evidence" value="ECO:0007669"/>
    <property type="project" value="TreeGrafter"/>
</dbReference>
<evidence type="ECO:0000313" key="13">
    <source>
        <dbReference type="EMBL" id="RSH88045.1"/>
    </source>
</evidence>
<evidence type="ECO:0000256" key="1">
    <source>
        <dbReference type="ARBA" id="ARBA00004286"/>
    </source>
</evidence>
<dbReference type="GO" id="GO:0007076">
    <property type="term" value="P:mitotic chromosome condensation"/>
    <property type="evidence" value="ECO:0007669"/>
    <property type="project" value="InterPro"/>
</dbReference>
<evidence type="ECO:0000256" key="3">
    <source>
        <dbReference type="ARBA" id="ARBA00009471"/>
    </source>
</evidence>
<dbReference type="Proteomes" id="UP000279236">
    <property type="component" value="Unassembled WGS sequence"/>
</dbReference>
<dbReference type="EMBL" id="RSCE01000001">
    <property type="protein sequence ID" value="RSH88045.1"/>
    <property type="molecule type" value="Genomic_DNA"/>
</dbReference>
<comment type="function">
    <text evidence="11">Regulatory subunit of the condensin complex, a complex required for conversion of interphase chromatin into mitotic-like condense chromosomes.</text>
</comment>
<keyword evidence="8 11" id="KW-0498">Mitosis</keyword>
<evidence type="ECO:0000256" key="6">
    <source>
        <dbReference type="ARBA" id="ARBA00022490"/>
    </source>
</evidence>
<comment type="similarity">
    <text evidence="3 11">Belongs to the CND2 (condensin subunit 2) family.</text>
</comment>
<evidence type="ECO:0000256" key="8">
    <source>
        <dbReference type="ARBA" id="ARBA00022776"/>
    </source>
</evidence>
<evidence type="ECO:0000256" key="9">
    <source>
        <dbReference type="ARBA" id="ARBA00023067"/>
    </source>
</evidence>
<dbReference type="OrthoDB" id="362021at2759"/>
<evidence type="ECO:0000313" key="14">
    <source>
        <dbReference type="Proteomes" id="UP000279236"/>
    </source>
</evidence>
<dbReference type="InterPro" id="IPR022816">
    <property type="entry name" value="Condensin_barren_su2"/>
</dbReference>
<protein>
    <recommendedName>
        <fullName evidence="4 11">Condensin complex subunit 2</fullName>
    </recommendedName>
</protein>
<dbReference type="PANTHER" id="PTHR13108">
    <property type="entry name" value="CONDENSIN COMPLEX SUBUNIT 2"/>
    <property type="match status" value="1"/>
</dbReference>
<feature type="region of interest" description="Disordered" evidence="12">
    <location>
        <begin position="458"/>
        <end position="483"/>
    </location>
</feature>
<keyword evidence="10 11" id="KW-0131">Cell cycle</keyword>
<feature type="region of interest" description="Disordered" evidence="12">
    <location>
        <begin position="639"/>
        <end position="666"/>
    </location>
</feature>
<dbReference type="GO" id="GO:0000796">
    <property type="term" value="C:condensin complex"/>
    <property type="evidence" value="ECO:0007669"/>
    <property type="project" value="InterPro"/>
</dbReference>
<comment type="subcellular location">
    <subcellularLocation>
        <location evidence="1">Chromosome</location>
    </subcellularLocation>
    <subcellularLocation>
        <location evidence="2">Cytoplasm</location>
    </subcellularLocation>
</comment>
<evidence type="ECO:0000256" key="2">
    <source>
        <dbReference type="ARBA" id="ARBA00004496"/>
    </source>
</evidence>
<dbReference type="PIRSF" id="PIRSF017126">
    <property type="entry name" value="Condensin_H"/>
    <property type="match status" value="1"/>
</dbReference>
<dbReference type="GeneID" id="39585113"/>
<feature type="region of interest" description="Disordered" evidence="12">
    <location>
        <begin position="152"/>
        <end position="187"/>
    </location>
</feature>
<evidence type="ECO:0000256" key="4">
    <source>
        <dbReference type="ARBA" id="ARBA00016065"/>
    </source>
</evidence>
<accession>A0A427YAJ6</accession>
<gene>
    <name evidence="13" type="ORF">EHS24_000570</name>
</gene>
<evidence type="ECO:0000256" key="5">
    <source>
        <dbReference type="ARBA" id="ARBA00022454"/>
    </source>
</evidence>
<dbReference type="GO" id="GO:0005737">
    <property type="term" value="C:cytoplasm"/>
    <property type="evidence" value="ECO:0007669"/>
    <property type="project" value="UniProtKB-SubCell"/>
</dbReference>
<name>A0A427YAJ6_9TREE</name>
<keyword evidence="7 11" id="KW-0132">Cell division</keyword>
<evidence type="ECO:0000256" key="10">
    <source>
        <dbReference type="ARBA" id="ARBA00023306"/>
    </source>
</evidence>
<evidence type="ECO:0000256" key="11">
    <source>
        <dbReference type="PIRNR" id="PIRNR017126"/>
    </source>
</evidence>
<dbReference type="RefSeq" id="XP_028480253.1">
    <property type="nucleotide sequence ID" value="XM_028616396.1"/>
</dbReference>
<reference evidence="13 14" key="1">
    <citation type="submission" date="2018-11" db="EMBL/GenBank/DDBJ databases">
        <title>Genome sequence of Apiotrichum porosum DSM 27194.</title>
        <authorList>
            <person name="Aliyu H."/>
            <person name="Gorte O."/>
            <person name="Ochsenreither K."/>
        </authorList>
    </citation>
    <scope>NUCLEOTIDE SEQUENCE [LARGE SCALE GENOMIC DNA]</scope>
    <source>
        <strain evidence="13 14">DSM 27194</strain>
    </source>
</reference>
<dbReference type="AlphaFoldDB" id="A0A427YAJ6"/>
<keyword evidence="9 11" id="KW-0226">DNA condensation</keyword>
<feature type="region of interest" description="Disordered" evidence="12">
    <location>
        <begin position="18"/>
        <end position="44"/>
    </location>
</feature>
<sequence>MINDDAAERAARRKSAHFADIGLGHAGKENPGGMGSPADVPQRKGSALAVQQVAARRAKRLSTVGPTTPPVSMEVMNTNFEEWMKLATDNKITATNTWNFALIDYFHDLTLLRNGPDDQSINFQKASCTLDGCVKIWTSRVDSVATETGKLLSGLAGGGGGGDDGDDVDGEDDESGEPKAARKSHRSEATLAKSFTTLQVKKFDLEFTVDPLFKKTSADFDEGGAMGLLMNHLGIDGTGRVVFDAGDAVIEEEYEEEEEPDDELVDISRLRELIPTEEETAPLAISETLATFHFSTDADDMPDLAAITGLSSLADEPERPVHDAPVGEAVDFFGDDDYDMGGPSGYAGDDMSMADDGEFAQDVFGTGAPTAQHGDSQGPFDPRRGADLVMSFIGTEDGDNMFDYFDSGFGKAWAGAEHWKLRKVSRKDTVIAGTREKKEKKAPFTIDFMNPEAAQSSKTLFAPGTKATNQLPSSSRSRGKKSAAAARREEWLLPDDMHFSSQQLLRLFLKPKFALRMRRGGGRVVENANGEIDENFWAQAAADRAEGSDAMDMDSGALPFESQFFHDDGDGDDDGFVDDAFVDDALAPLPDGDVDDLWQSTQGEELRRPRPENVRYAKKAKRVDVKRLKDDIWDDLRGLVDDSVSDPESQAPQTPAEPADPSAPLEPVKTFDHVIQSLRSNYPREKMSEISTSFCFICLLHLANEEGLRIETARSDGLEGMDVGMKGYADLDEEDEERGFLPSKRMDEGDRIDRIVGELQALKVYKDPNAGRAA</sequence>
<dbReference type="Pfam" id="PF05786">
    <property type="entry name" value="Cnd2"/>
    <property type="match status" value="1"/>
</dbReference>